<evidence type="ECO:0000259" key="3">
    <source>
        <dbReference type="Pfam" id="PF13505"/>
    </source>
</evidence>
<keyword evidence="5" id="KW-1185">Reference proteome</keyword>
<proteinExistence type="predicted"/>
<dbReference type="SUPFAM" id="SSF56925">
    <property type="entry name" value="OMPA-like"/>
    <property type="match status" value="1"/>
</dbReference>
<organism evidence="4 5">
    <name type="scientific">Salipiger thiooxidans</name>
    <dbReference type="NCBI Taxonomy" id="282683"/>
    <lineage>
        <taxon>Bacteria</taxon>
        <taxon>Pseudomonadati</taxon>
        <taxon>Pseudomonadota</taxon>
        <taxon>Alphaproteobacteria</taxon>
        <taxon>Rhodobacterales</taxon>
        <taxon>Roseobacteraceae</taxon>
        <taxon>Salipiger</taxon>
    </lineage>
</organism>
<keyword evidence="1 2" id="KW-0732">Signal</keyword>
<evidence type="ECO:0000313" key="5">
    <source>
        <dbReference type="Proteomes" id="UP000198994"/>
    </source>
</evidence>
<feature type="signal peptide" evidence="2">
    <location>
        <begin position="1"/>
        <end position="18"/>
    </location>
</feature>
<gene>
    <name evidence="4" type="ORF">SAMN04488105_102121</name>
</gene>
<evidence type="ECO:0000256" key="2">
    <source>
        <dbReference type="SAM" id="SignalP"/>
    </source>
</evidence>
<evidence type="ECO:0000313" key="4">
    <source>
        <dbReference type="EMBL" id="SDE25384.1"/>
    </source>
</evidence>
<dbReference type="InterPro" id="IPR027385">
    <property type="entry name" value="Beta-barrel_OMP"/>
</dbReference>
<dbReference type="AlphaFoldDB" id="A0A1G7BE74"/>
<dbReference type="Proteomes" id="UP000198994">
    <property type="component" value="Unassembled WGS sequence"/>
</dbReference>
<evidence type="ECO:0000256" key="1">
    <source>
        <dbReference type="ARBA" id="ARBA00022729"/>
    </source>
</evidence>
<dbReference type="Gene3D" id="2.40.160.10">
    <property type="entry name" value="Porin"/>
    <property type="match status" value="1"/>
</dbReference>
<dbReference type="STRING" id="282683.SAMN04488105_102121"/>
<dbReference type="RefSeq" id="WP_089955142.1">
    <property type="nucleotide sequence ID" value="NZ_FNAV01000002.1"/>
</dbReference>
<dbReference type="InterPro" id="IPR023614">
    <property type="entry name" value="Porin_dom_sf"/>
</dbReference>
<reference evidence="5" key="1">
    <citation type="submission" date="2016-10" db="EMBL/GenBank/DDBJ databases">
        <authorList>
            <person name="Varghese N."/>
            <person name="Submissions S."/>
        </authorList>
    </citation>
    <scope>NUCLEOTIDE SEQUENCE [LARGE SCALE GENOMIC DNA]</scope>
    <source>
        <strain evidence="5">DSM 10146</strain>
    </source>
</reference>
<dbReference type="EMBL" id="FNAV01000002">
    <property type="protein sequence ID" value="SDE25384.1"/>
    <property type="molecule type" value="Genomic_DNA"/>
</dbReference>
<feature type="chain" id="PRO_5011591535" evidence="2">
    <location>
        <begin position="19"/>
        <end position="199"/>
    </location>
</feature>
<accession>A0A1G7BE74</accession>
<dbReference type="InterPro" id="IPR011250">
    <property type="entry name" value="OMP/PagP_B-barrel"/>
</dbReference>
<sequence length="199" mass="20311">MTLKSLILVPFLATPALAGSLEPTPVEPAPVAPLAPVASPVTGDWTGPSVGAQLGYGSVDTDGAGDDSEDGMVYGLRAFYDHDFGNWVAGAGVQYDATDIDLGDAGDLDGIAKVGGRVGYDLGRTMVYGTGGYAHATTDGGSLDAGSSGGYYVGAGVETFVSDNVTLNGEVNYNEFSDFDDDDLEVGATTATVGINYRF</sequence>
<dbReference type="Pfam" id="PF13505">
    <property type="entry name" value="OMP_b-brl"/>
    <property type="match status" value="1"/>
</dbReference>
<name>A0A1G7BE74_9RHOB</name>
<feature type="domain" description="Outer membrane protein beta-barrel" evidence="3">
    <location>
        <begin position="32"/>
        <end position="199"/>
    </location>
</feature>
<dbReference type="OrthoDB" id="268975at2"/>
<protein>
    <submittedName>
        <fullName evidence="4">Outer membrane insertion C-terminal signal</fullName>
    </submittedName>
</protein>